<gene>
    <name evidence="5 8" type="primary">ftsA</name>
    <name evidence="8" type="ORF">ACBT_1405</name>
    <name evidence="9" type="ORF">FE247_11050</name>
</gene>
<dbReference type="PANTHER" id="PTHR32432:SF4">
    <property type="entry name" value="CELL DIVISION PROTEIN FTSA"/>
    <property type="match status" value="1"/>
</dbReference>
<feature type="domain" description="SHS2" evidence="7">
    <location>
        <begin position="4"/>
        <end position="191"/>
    </location>
</feature>
<dbReference type="Proteomes" id="UP000305417">
    <property type="component" value="Unassembled WGS sequence"/>
</dbReference>
<dbReference type="InterPro" id="IPR043129">
    <property type="entry name" value="ATPase_NBD"/>
</dbReference>
<dbReference type="Gene3D" id="3.30.420.40">
    <property type="match status" value="1"/>
</dbReference>
<evidence type="ECO:0000313" key="11">
    <source>
        <dbReference type="Proteomes" id="UP000509513"/>
    </source>
</evidence>
<dbReference type="KEGG" id="acib:ACBT_1405"/>
<dbReference type="CDD" id="cd24048">
    <property type="entry name" value="ASKHA_NBD_FtsA"/>
    <property type="match status" value="1"/>
</dbReference>
<dbReference type="GO" id="GO:0009898">
    <property type="term" value="C:cytoplasmic side of plasma membrane"/>
    <property type="evidence" value="ECO:0007669"/>
    <property type="project" value="UniProtKB-UniRule"/>
</dbReference>
<dbReference type="InterPro" id="IPR003494">
    <property type="entry name" value="SHS2_FtsA"/>
</dbReference>
<dbReference type="InterPro" id="IPR020823">
    <property type="entry name" value="Cell_div_FtsA"/>
</dbReference>
<dbReference type="PIRSF" id="PIRSF003101">
    <property type="entry name" value="FtsA"/>
    <property type="match status" value="1"/>
</dbReference>
<reference evidence="8 11" key="2">
    <citation type="submission" date="2020-05" db="EMBL/GenBank/DDBJ databases">
        <title>Complete genome sequencing of Campylobacter and Arcobacter type strains.</title>
        <authorList>
            <person name="Miller W.G."/>
            <person name="Yee E."/>
        </authorList>
    </citation>
    <scope>NUCLEOTIDE SEQUENCE [LARGE SCALE GENOMIC DNA]</scope>
    <source>
        <strain evidence="8 11">LMG 21996</strain>
    </source>
</reference>
<evidence type="ECO:0000256" key="1">
    <source>
        <dbReference type="ARBA" id="ARBA00022475"/>
    </source>
</evidence>
<dbReference type="Pfam" id="PF14450">
    <property type="entry name" value="FtsA"/>
    <property type="match status" value="1"/>
</dbReference>
<dbReference type="Proteomes" id="UP000509513">
    <property type="component" value="Chromosome"/>
</dbReference>
<accession>A0A5J6RKD4</accession>
<comment type="subcellular location">
    <subcellularLocation>
        <location evidence="5">Cell membrane</location>
        <topology evidence="5">Peripheral membrane protein</topology>
        <orientation evidence="5">Cytoplasmic side</orientation>
    </subcellularLocation>
    <text evidence="5">Localizes to the Z ring in an FtsZ-dependent manner. Targeted to the membrane through a conserved C-terminal amphipathic helix.</text>
</comment>
<evidence type="ECO:0000313" key="9">
    <source>
        <dbReference type="EMBL" id="TLS95446.1"/>
    </source>
</evidence>
<dbReference type="Gene3D" id="3.30.1490.110">
    <property type="match status" value="1"/>
</dbReference>
<keyword evidence="4 5" id="KW-0131">Cell cycle</keyword>
<evidence type="ECO:0000313" key="10">
    <source>
        <dbReference type="Proteomes" id="UP000305417"/>
    </source>
</evidence>
<dbReference type="STRING" id="1442598.GCA_000522465_00968"/>
<evidence type="ECO:0000256" key="6">
    <source>
        <dbReference type="PIRNR" id="PIRNR003101"/>
    </source>
</evidence>
<evidence type="ECO:0000259" key="7">
    <source>
        <dbReference type="SMART" id="SM00842"/>
    </source>
</evidence>
<dbReference type="NCBIfam" id="TIGR01174">
    <property type="entry name" value="ftsA"/>
    <property type="match status" value="1"/>
</dbReference>
<keyword evidence="1 5" id="KW-1003">Cell membrane</keyword>
<comment type="similarity">
    <text evidence="5 6">Belongs to the FtsA/MreB family.</text>
</comment>
<dbReference type="SUPFAM" id="SSF53067">
    <property type="entry name" value="Actin-like ATPase domain"/>
    <property type="match status" value="2"/>
</dbReference>
<dbReference type="AlphaFoldDB" id="A0A5J6RKD4"/>
<dbReference type="PANTHER" id="PTHR32432">
    <property type="entry name" value="CELL DIVISION PROTEIN FTSA-RELATED"/>
    <property type="match status" value="1"/>
</dbReference>
<sequence length="459" mass="50294">MNNILAIDLGSSAITTVIAKHDNENNISILGTGIQVSNGINKGLIINIEDASKSIKDAVDMAKKSTNEQVDTTVVSVSGAYSKSHRSTGSVNVPNGLISETEINQVMQMALYNATIVPDYEVVHVIPMFFKVDDSVEVDNPLNMNGTRLEVSVNIVMSKRTALTNIKSALKTSGIDNVKFVLDSYASALAVLDEQQKKFGAVVVNLGSTATEFVYFKGNSIVYNGFIPVGSNHITTDLSIMLHTPPSAAENIKLEYGSLIKNYSENNELEDRKVKTPRIGDENSTSEIGLDSIQTIIHARVEEVLVLVKKKLKKNALLDSTGSGIVLTGGMTYLDGIKDLARKVFEGIPISVSAPKPIINSFDVNFDEAYMSTIVGLLEYSLGKNRSYQLDSSKKLVRPIQKERAMDIINMQNMANKVMEQKTDSYQIKESGGMDLTHLVKEKKKEGIGKLFKKVTEWF</sequence>
<dbReference type="EMBL" id="CP054051">
    <property type="protein sequence ID" value="QKJ27311.1"/>
    <property type="molecule type" value="Genomic_DNA"/>
</dbReference>
<evidence type="ECO:0000256" key="2">
    <source>
        <dbReference type="ARBA" id="ARBA00022618"/>
    </source>
</evidence>
<evidence type="ECO:0000313" key="8">
    <source>
        <dbReference type="EMBL" id="QKJ27311.1"/>
    </source>
</evidence>
<keyword evidence="10" id="KW-1185">Reference proteome</keyword>
<dbReference type="GO" id="GO:0043093">
    <property type="term" value="P:FtsZ-dependent cytokinesis"/>
    <property type="evidence" value="ECO:0007669"/>
    <property type="project" value="UniProtKB-UniRule"/>
</dbReference>
<proteinExistence type="inferred from homology"/>
<dbReference type="InterPro" id="IPR050696">
    <property type="entry name" value="FtsA/MreB"/>
</dbReference>
<comment type="subunit">
    <text evidence="5">Self-interacts. Interacts with FtsZ.</text>
</comment>
<evidence type="ECO:0000256" key="5">
    <source>
        <dbReference type="HAMAP-Rule" id="MF_02033"/>
    </source>
</evidence>
<protein>
    <recommendedName>
        <fullName evidence="5 6">Cell division protein FtsA</fullName>
    </recommendedName>
</protein>
<dbReference type="SMART" id="SM00842">
    <property type="entry name" value="FtsA"/>
    <property type="match status" value="1"/>
</dbReference>
<dbReference type="HAMAP" id="MF_02033">
    <property type="entry name" value="FtsA"/>
    <property type="match status" value="1"/>
</dbReference>
<dbReference type="OrthoDB" id="9810567at2"/>
<comment type="function">
    <text evidence="5 6">Cell division protein that is involved in the assembly of the Z ring. May serve as a membrane anchor for the Z ring.</text>
</comment>
<reference evidence="9 10" key="1">
    <citation type="submission" date="2019-05" db="EMBL/GenBank/DDBJ databases">
        <title>Arcobacter cibarius and Arcobacter thereius providing challenges in identification an antibiotic susceptibility and Quinolone resistance.</title>
        <authorList>
            <person name="Busch A."/>
            <person name="Hanel I."/>
            <person name="Hotzel H."/>
            <person name="Tomaso H."/>
        </authorList>
    </citation>
    <scope>NUCLEOTIDE SEQUENCE [LARGE SCALE GENOMIC DNA]</scope>
    <source>
        <strain evidence="9 10">16CS0831-2</strain>
    </source>
</reference>
<keyword evidence="3 5" id="KW-0472">Membrane</keyword>
<dbReference type="EMBL" id="VBUC01000047">
    <property type="protein sequence ID" value="TLS95446.1"/>
    <property type="molecule type" value="Genomic_DNA"/>
</dbReference>
<dbReference type="Pfam" id="PF02491">
    <property type="entry name" value="SHS2_FTSA"/>
    <property type="match status" value="1"/>
</dbReference>
<dbReference type="GO" id="GO:0032153">
    <property type="term" value="C:cell division site"/>
    <property type="evidence" value="ECO:0007669"/>
    <property type="project" value="UniProtKB-UniRule"/>
</dbReference>
<dbReference type="RefSeq" id="WP_024775098.1">
    <property type="nucleotide sequence ID" value="NZ_CP043857.1"/>
</dbReference>
<keyword evidence="2 5" id="KW-0132">Cell division</keyword>
<organism evidence="8 11">
    <name type="scientific">Aliarcobacter cibarius</name>
    <dbReference type="NCBI Taxonomy" id="255507"/>
    <lineage>
        <taxon>Bacteria</taxon>
        <taxon>Pseudomonadati</taxon>
        <taxon>Campylobacterota</taxon>
        <taxon>Epsilonproteobacteria</taxon>
        <taxon>Campylobacterales</taxon>
        <taxon>Arcobacteraceae</taxon>
        <taxon>Aliarcobacter</taxon>
    </lineage>
</organism>
<evidence type="ECO:0000256" key="4">
    <source>
        <dbReference type="ARBA" id="ARBA00023306"/>
    </source>
</evidence>
<name>A0A5J6RKD4_9BACT</name>
<evidence type="ECO:0000256" key="3">
    <source>
        <dbReference type="ARBA" id="ARBA00023136"/>
    </source>
</evidence>